<dbReference type="VEuPathDB" id="VectorBase:ISCP_031755"/>
<feature type="signal peptide" evidence="1">
    <location>
        <begin position="1"/>
        <end position="23"/>
    </location>
</feature>
<sequence length="301" mass="33855">MIPYVLLLAICCASQIVLQGVAATNPLLFDLEEKIQEYVDALSVKHGVKVSWWDMYGNNSQFKWFKVSTNPNKIVVQAGPIKFGEAKINSLQPKVIYTNWVHNEQPDTSTTTRVKRSTLHNTTHTQSTKKAFNCGFKLSVEAKLNESAGSISASVSTNFDLTRLNSESHTETEKYSVKQVVTVPPMRSVKIEWLITDVSREIPWTADIKVTGSFGVRFERRVNGEFLWYYPVTRLRDPLLKRIGPKVMQFTANGTFASVYGVDAHLRVSEYELMDKNGEPLVITNRTLPLNARQGNAAAPQ</sequence>
<dbReference type="PANTHER" id="PTHR34007:SF1">
    <property type="entry name" value="AEROLYSIN-LIKE PROTEIN-RELATED"/>
    <property type="match status" value="1"/>
</dbReference>
<organism evidence="2">
    <name type="scientific">Ixodes scapularis</name>
    <name type="common">Black-legged tick</name>
    <name type="synonym">Deer tick</name>
    <dbReference type="NCBI Taxonomy" id="6945"/>
    <lineage>
        <taxon>Eukaryota</taxon>
        <taxon>Metazoa</taxon>
        <taxon>Ecdysozoa</taxon>
        <taxon>Arthropoda</taxon>
        <taxon>Chelicerata</taxon>
        <taxon>Arachnida</taxon>
        <taxon>Acari</taxon>
        <taxon>Parasitiformes</taxon>
        <taxon>Ixodida</taxon>
        <taxon>Ixodoidea</taxon>
        <taxon>Ixodidae</taxon>
        <taxon>Ixodinae</taxon>
        <taxon>Ixodes</taxon>
    </lineage>
</organism>
<keyword evidence="1" id="KW-0732">Signal</keyword>
<evidence type="ECO:0000313" key="2">
    <source>
        <dbReference type="EMBL" id="MOY43428.1"/>
    </source>
</evidence>
<protein>
    <submittedName>
        <fullName evidence="2">Putative salivary secreted peptide</fullName>
    </submittedName>
</protein>
<dbReference type="CDD" id="cd20237">
    <property type="entry name" value="PFM_LIN24-like"/>
    <property type="match status" value="1"/>
</dbReference>
<reference evidence="2" key="1">
    <citation type="submission" date="2019-04" db="EMBL/GenBank/DDBJ databases">
        <title>An insight into the mialome of Ixodes scapularis.</title>
        <authorList>
            <person name="Ribeiro J.M."/>
            <person name="Mather T.N."/>
            <person name="Karim S."/>
        </authorList>
    </citation>
    <scope>NUCLEOTIDE SEQUENCE</scope>
</reference>
<proteinExistence type="predicted"/>
<dbReference type="InterPro" id="IPR004991">
    <property type="entry name" value="Aerolysin-like"/>
</dbReference>
<dbReference type="EMBL" id="GHJT01009457">
    <property type="protein sequence ID" value="MOY43428.1"/>
    <property type="molecule type" value="Transcribed_RNA"/>
</dbReference>
<dbReference type="SUPFAM" id="SSF56973">
    <property type="entry name" value="Aerolisin/ETX pore-forming domain"/>
    <property type="match status" value="1"/>
</dbReference>
<dbReference type="VEuPathDB" id="VectorBase:ISCI009199"/>
<dbReference type="AlphaFoldDB" id="A0A4D5S1Q5"/>
<dbReference type="OrthoDB" id="6518055at2759"/>
<evidence type="ECO:0000256" key="1">
    <source>
        <dbReference type="SAM" id="SignalP"/>
    </source>
</evidence>
<dbReference type="VEuPathDB" id="VectorBase:ISCW009199"/>
<dbReference type="Pfam" id="PF03318">
    <property type="entry name" value="ETX_MTX2"/>
    <property type="match status" value="1"/>
</dbReference>
<dbReference type="PANTHER" id="PTHR34007">
    <property type="entry name" value="AEROLYSIN-LIKE PROTEIN-RELATED"/>
    <property type="match status" value="1"/>
</dbReference>
<name>A0A4D5S1Q5_IXOSC</name>
<dbReference type="Gene3D" id="2.170.15.10">
    <property type="entry name" value="Proaerolysin, chain A, domain 3"/>
    <property type="match status" value="1"/>
</dbReference>
<feature type="chain" id="PRO_5020027532" evidence="1">
    <location>
        <begin position="24"/>
        <end position="301"/>
    </location>
</feature>
<dbReference type="InterPro" id="IPR053280">
    <property type="entry name" value="Aerolysin-like_pore-former"/>
</dbReference>
<accession>A0A4D5S1Q5</accession>